<dbReference type="GO" id="GO:0003677">
    <property type="term" value="F:DNA binding"/>
    <property type="evidence" value="ECO:0007669"/>
    <property type="project" value="InterPro"/>
</dbReference>
<dbReference type="RefSeq" id="WP_008840854.1">
    <property type="nucleotide sequence ID" value="NZ_CP050079.1"/>
</dbReference>
<dbReference type="GeneID" id="57365775"/>
<evidence type="ECO:0000259" key="1">
    <source>
        <dbReference type="PROSITE" id="PS50943"/>
    </source>
</evidence>
<dbReference type="Proteomes" id="UP001280897">
    <property type="component" value="Unassembled WGS sequence"/>
</dbReference>
<sequence>MILYNLKKAREQAGLTMDDMGNALGISKVAYWKIEHGKTKLSYKNAVIISEKVNKPAEDIFLQDELINKELKGVTA</sequence>
<evidence type="ECO:0000313" key="3">
    <source>
        <dbReference type="Proteomes" id="UP001280897"/>
    </source>
</evidence>
<dbReference type="SMART" id="SM00530">
    <property type="entry name" value="HTH_XRE"/>
    <property type="match status" value="1"/>
</dbReference>
<evidence type="ECO:0000313" key="2">
    <source>
        <dbReference type="EMBL" id="MDV2620279.1"/>
    </source>
</evidence>
<dbReference type="AlphaFoldDB" id="A0AAW8YFI3"/>
<organism evidence="2 3">
    <name type="scientific">Pediococcus acidilactici</name>
    <dbReference type="NCBI Taxonomy" id="1254"/>
    <lineage>
        <taxon>Bacteria</taxon>
        <taxon>Bacillati</taxon>
        <taxon>Bacillota</taxon>
        <taxon>Bacilli</taxon>
        <taxon>Lactobacillales</taxon>
        <taxon>Lactobacillaceae</taxon>
        <taxon>Pediococcus</taxon>
        <taxon>Pediococcus acidilactici group</taxon>
    </lineage>
</organism>
<name>A0AAW8YFI3_PEDAC</name>
<dbReference type="InterPro" id="IPR010982">
    <property type="entry name" value="Lambda_DNA-bd_dom_sf"/>
</dbReference>
<protein>
    <submittedName>
        <fullName evidence="2">Helix-turn-helix transcriptional regulator</fullName>
    </submittedName>
</protein>
<dbReference type="SUPFAM" id="SSF47413">
    <property type="entry name" value="lambda repressor-like DNA-binding domains"/>
    <property type="match status" value="1"/>
</dbReference>
<reference evidence="2" key="2">
    <citation type="submission" date="2023-10" db="EMBL/GenBank/DDBJ databases">
        <authorList>
            <person name="Khurajog B."/>
        </authorList>
    </citation>
    <scope>NUCLEOTIDE SEQUENCE</scope>
    <source>
        <strain evidence="2">BF9</strain>
    </source>
</reference>
<gene>
    <name evidence="2" type="ORF">R0G89_00820</name>
</gene>
<dbReference type="PROSITE" id="PS50943">
    <property type="entry name" value="HTH_CROC1"/>
    <property type="match status" value="1"/>
</dbReference>
<dbReference type="InterPro" id="IPR001387">
    <property type="entry name" value="Cro/C1-type_HTH"/>
</dbReference>
<reference evidence="2" key="1">
    <citation type="journal article" date="2023" name="PeerJ">
        <title>Selection and evaluation of lactic acid bacteria from chicken feces in Thailand as potential probiotics.</title>
        <authorList>
            <person name="Khurajog B."/>
            <person name="Disastra Y."/>
            <person name="Lawwyne L.D."/>
            <person name="Sirichokchatchawan W."/>
            <person name="Niyomtham W."/>
            <person name="Yindee J."/>
            <person name="Hampson D.J."/>
            <person name="Prapasarakul N."/>
        </authorList>
    </citation>
    <scope>NUCLEOTIDE SEQUENCE</scope>
    <source>
        <strain evidence="2">BF9</strain>
    </source>
</reference>
<dbReference type="Gene3D" id="1.10.260.40">
    <property type="entry name" value="lambda repressor-like DNA-binding domains"/>
    <property type="match status" value="1"/>
</dbReference>
<feature type="domain" description="HTH cro/C1-type" evidence="1">
    <location>
        <begin position="6"/>
        <end position="60"/>
    </location>
</feature>
<dbReference type="EMBL" id="JAWJAV010000001">
    <property type="protein sequence ID" value="MDV2620279.1"/>
    <property type="molecule type" value="Genomic_DNA"/>
</dbReference>
<comment type="caution">
    <text evidence="2">The sequence shown here is derived from an EMBL/GenBank/DDBJ whole genome shotgun (WGS) entry which is preliminary data.</text>
</comment>
<proteinExistence type="predicted"/>
<dbReference type="CDD" id="cd00093">
    <property type="entry name" value="HTH_XRE"/>
    <property type="match status" value="1"/>
</dbReference>
<dbReference type="Pfam" id="PF12844">
    <property type="entry name" value="HTH_19"/>
    <property type="match status" value="1"/>
</dbReference>
<accession>A0AAW8YFI3</accession>